<dbReference type="GeneID" id="20318895"/>
<evidence type="ECO:0000313" key="2">
    <source>
        <dbReference type="Proteomes" id="UP000054324"/>
    </source>
</evidence>
<protein>
    <submittedName>
        <fullName evidence="1">Uncharacterized protein</fullName>
    </submittedName>
</protein>
<sequence length="63" mass="6913">MYGRPKSGHAIGQAELTKQQSDWLIPEASLRDAIATRIPASVPAWDVREIGSEFEAIGRYLTG</sequence>
<dbReference type="EMBL" id="KL596698">
    <property type="protein sequence ID" value="KER28492.1"/>
    <property type="molecule type" value="Genomic_DNA"/>
</dbReference>
<reference evidence="1 2" key="1">
    <citation type="submission" date="2013-11" db="EMBL/GenBank/DDBJ databases">
        <title>Opisthorchis viverrini - life in the bile duct.</title>
        <authorList>
            <person name="Young N.D."/>
            <person name="Nagarajan N."/>
            <person name="Lin S.J."/>
            <person name="Korhonen P.K."/>
            <person name="Jex A.R."/>
            <person name="Hall R.S."/>
            <person name="Safavi-Hemami H."/>
            <person name="Kaewkong W."/>
            <person name="Bertrand D."/>
            <person name="Gao S."/>
            <person name="Seet Q."/>
            <person name="Wongkham S."/>
            <person name="Teh B.T."/>
            <person name="Wongkham C."/>
            <person name="Intapan P.M."/>
            <person name="Maleewong W."/>
            <person name="Yang X."/>
            <person name="Hu M."/>
            <person name="Wang Z."/>
            <person name="Hofmann A."/>
            <person name="Sternberg P.W."/>
            <person name="Tan P."/>
            <person name="Wang J."/>
            <person name="Gasser R.B."/>
        </authorList>
    </citation>
    <scope>NUCLEOTIDE SEQUENCE [LARGE SCALE GENOMIC DNA]</scope>
</reference>
<proteinExistence type="predicted"/>
<evidence type="ECO:0000313" key="1">
    <source>
        <dbReference type="EMBL" id="KER28492.1"/>
    </source>
</evidence>
<name>A0A074ZRN5_OPIVI</name>
<dbReference type="RefSeq" id="XP_009167781.1">
    <property type="nucleotide sequence ID" value="XM_009169517.1"/>
</dbReference>
<gene>
    <name evidence="1" type="ORF">T265_04713</name>
</gene>
<dbReference type="KEGG" id="ovi:T265_04713"/>
<dbReference type="Proteomes" id="UP000054324">
    <property type="component" value="Unassembled WGS sequence"/>
</dbReference>
<dbReference type="AlphaFoldDB" id="A0A074ZRN5"/>
<accession>A0A074ZRN5</accession>
<dbReference type="CTD" id="20318895"/>
<keyword evidence="2" id="KW-1185">Reference proteome</keyword>
<organism evidence="1 2">
    <name type="scientific">Opisthorchis viverrini</name>
    <name type="common">Southeast Asian liver fluke</name>
    <dbReference type="NCBI Taxonomy" id="6198"/>
    <lineage>
        <taxon>Eukaryota</taxon>
        <taxon>Metazoa</taxon>
        <taxon>Spiralia</taxon>
        <taxon>Lophotrochozoa</taxon>
        <taxon>Platyhelminthes</taxon>
        <taxon>Trematoda</taxon>
        <taxon>Digenea</taxon>
        <taxon>Opisthorchiida</taxon>
        <taxon>Opisthorchiata</taxon>
        <taxon>Opisthorchiidae</taxon>
        <taxon>Opisthorchis</taxon>
    </lineage>
</organism>